<comment type="subunit">
    <text evidence="3">Homotrimer.</text>
</comment>
<evidence type="ECO:0000256" key="3">
    <source>
        <dbReference type="ARBA" id="ARBA00011233"/>
    </source>
</evidence>
<proteinExistence type="inferred from homology"/>
<organism evidence="6">
    <name type="scientific">hydrothermal vent metagenome</name>
    <dbReference type="NCBI Taxonomy" id="652676"/>
    <lineage>
        <taxon>unclassified sequences</taxon>
        <taxon>metagenomes</taxon>
        <taxon>ecological metagenomes</taxon>
    </lineage>
</organism>
<reference evidence="6" key="1">
    <citation type="submission" date="2018-06" db="EMBL/GenBank/DDBJ databases">
        <authorList>
            <person name="Zhirakovskaya E."/>
        </authorList>
    </citation>
    <scope>NUCLEOTIDE SEQUENCE</scope>
</reference>
<dbReference type="EC" id="4.1.2.14" evidence="6"/>
<evidence type="ECO:0000256" key="4">
    <source>
        <dbReference type="ARBA" id="ARBA00023239"/>
    </source>
</evidence>
<gene>
    <name evidence="6" type="ORF">MNBD_ALPHA01-2</name>
</gene>
<dbReference type="EMBL" id="UOEJ01000273">
    <property type="protein sequence ID" value="VAW07418.1"/>
    <property type="molecule type" value="Genomic_DNA"/>
</dbReference>
<sequence>MPHQNLKFSALLAETTIIPVMVIKSRDRAVPMARDLLSRGYGVLEITLRTDCALDGVKDIIDQVPEAIVGVGTVTCGAQLRQAHGAGAAFAVSPGATDELITAAEGVPIPLLPGVATASEAMRLREKGYGFLKLFPAEAAGGRALLKSLYGPLPDLMFCPTGGIDAILAEEYLKLPNVICVGGSWMVAT</sequence>
<dbReference type="NCBIfam" id="TIGR01182">
    <property type="entry name" value="eda"/>
    <property type="match status" value="1"/>
</dbReference>
<dbReference type="Gene3D" id="3.20.20.70">
    <property type="entry name" value="Aldolase class I"/>
    <property type="match status" value="1"/>
</dbReference>
<evidence type="ECO:0000313" key="6">
    <source>
        <dbReference type="EMBL" id="VAW07418.1"/>
    </source>
</evidence>
<dbReference type="CDD" id="cd00452">
    <property type="entry name" value="KDPG_aldolase"/>
    <property type="match status" value="1"/>
</dbReference>
<dbReference type="InterPro" id="IPR031338">
    <property type="entry name" value="KDPG/KHG_AS_2"/>
</dbReference>
<dbReference type="EC" id="4.1.3.16" evidence="6"/>
<keyword evidence="4 6" id="KW-0456">Lyase</keyword>
<evidence type="ECO:0000256" key="1">
    <source>
        <dbReference type="ARBA" id="ARBA00004761"/>
    </source>
</evidence>
<protein>
    <submittedName>
        <fullName evidence="6">4-hydroxy-2-oxoglutarate aldolase @ 2-dehydro-3-deoxyphosphogluconate aldolase</fullName>
        <ecNumber evidence="6">4.1.2.14</ecNumber>
        <ecNumber evidence="6">4.1.3.16</ecNumber>
    </submittedName>
</protein>
<comment type="similarity">
    <text evidence="2">Belongs to the KHG/KDPG aldolase family.</text>
</comment>
<name>A0A3B0SPM4_9ZZZZ</name>
<evidence type="ECO:0000256" key="2">
    <source>
        <dbReference type="ARBA" id="ARBA00006906"/>
    </source>
</evidence>
<dbReference type="Pfam" id="PF01081">
    <property type="entry name" value="Aldolase"/>
    <property type="match status" value="1"/>
</dbReference>
<evidence type="ECO:0000256" key="5">
    <source>
        <dbReference type="ARBA" id="ARBA00023277"/>
    </source>
</evidence>
<dbReference type="InterPro" id="IPR000887">
    <property type="entry name" value="Aldlse_KDPG_KHG"/>
</dbReference>
<dbReference type="AlphaFoldDB" id="A0A3B0SPM4"/>
<dbReference type="SUPFAM" id="SSF51569">
    <property type="entry name" value="Aldolase"/>
    <property type="match status" value="1"/>
</dbReference>
<dbReference type="GO" id="GO:0008675">
    <property type="term" value="F:2-dehydro-3-deoxy-phosphogluconate aldolase activity"/>
    <property type="evidence" value="ECO:0007669"/>
    <property type="project" value="UniProtKB-EC"/>
</dbReference>
<dbReference type="PANTHER" id="PTHR30246">
    <property type="entry name" value="2-KETO-3-DEOXY-6-PHOSPHOGLUCONATE ALDOLASE"/>
    <property type="match status" value="1"/>
</dbReference>
<dbReference type="PROSITE" id="PS00160">
    <property type="entry name" value="ALDOLASE_KDPG_KHG_2"/>
    <property type="match status" value="1"/>
</dbReference>
<dbReference type="InterPro" id="IPR013785">
    <property type="entry name" value="Aldolase_TIM"/>
</dbReference>
<comment type="pathway">
    <text evidence="1">Carbohydrate acid metabolism.</text>
</comment>
<keyword evidence="5" id="KW-0119">Carbohydrate metabolism</keyword>
<dbReference type="PANTHER" id="PTHR30246:SF1">
    <property type="entry name" value="2-DEHYDRO-3-DEOXY-6-PHOSPHOGALACTONATE ALDOLASE-RELATED"/>
    <property type="match status" value="1"/>
</dbReference>
<accession>A0A3B0SPM4</accession>
<dbReference type="GO" id="GO:0008700">
    <property type="term" value="F:(R,S)-4-hydroxy-2-oxoglutarate aldolase activity"/>
    <property type="evidence" value="ECO:0007669"/>
    <property type="project" value="UniProtKB-EC"/>
</dbReference>